<dbReference type="AlphaFoldDB" id="A0AAN3A4E7"/>
<dbReference type="EMBL" id="AAXF02000054">
    <property type="protein sequence ID" value="EDO09490.1"/>
    <property type="molecule type" value="Genomic_DNA"/>
</dbReference>
<evidence type="ECO:0000313" key="2">
    <source>
        <dbReference type="Proteomes" id="UP000005475"/>
    </source>
</evidence>
<comment type="caution">
    <text evidence="1">The sequence shown here is derived from an EMBL/GenBank/DDBJ whole genome shotgun (WGS) entry which is preliminary data.</text>
</comment>
<proteinExistence type="predicted"/>
<accession>A0AAN3A4E7</accession>
<organism evidence="1 2">
    <name type="scientific">Bacteroides ovatus (strain ATCC 8483 / DSM 1896 / JCM 5824 / BCRC 10623 / CCUG 4943 / NCTC 11153)</name>
    <dbReference type="NCBI Taxonomy" id="411476"/>
    <lineage>
        <taxon>Bacteria</taxon>
        <taxon>Pseudomonadati</taxon>
        <taxon>Bacteroidota</taxon>
        <taxon>Bacteroidia</taxon>
        <taxon>Bacteroidales</taxon>
        <taxon>Bacteroidaceae</taxon>
        <taxon>Bacteroides</taxon>
    </lineage>
</organism>
<sequence>MVHLDRSHCLQKHEMLLELLQLYCQRGLVLYHHRKIDFRRFLEIST</sequence>
<protein>
    <submittedName>
        <fullName evidence="1">Uncharacterized protein</fullName>
    </submittedName>
</protein>
<evidence type="ECO:0000313" key="1">
    <source>
        <dbReference type="EMBL" id="EDO09490.1"/>
    </source>
</evidence>
<reference evidence="2" key="2">
    <citation type="submission" date="2007-04" db="EMBL/GenBank/DDBJ databases">
        <title>Draft genome sequence of Bacteroides ovatus (ATCC 8483).</title>
        <authorList>
            <person name="Sudarsanam P."/>
            <person name="Ley R."/>
            <person name="Guruge J."/>
            <person name="Turnbaugh P.J."/>
            <person name="Mahowald M."/>
            <person name="Liep D."/>
            <person name="Gordon J."/>
        </authorList>
    </citation>
    <scope>NUCLEOTIDE SEQUENCE [LARGE SCALE GENOMIC DNA]</scope>
    <source>
        <strain evidence="2">ATCC 8483 / DSM 1896 / JCM 5824 / BCRC 10623 / CCUG 4943 / NCTC 11153</strain>
    </source>
</reference>
<reference evidence="1 2" key="1">
    <citation type="submission" date="2007-03" db="EMBL/GenBank/DDBJ databases">
        <authorList>
            <person name="Fulton L."/>
            <person name="Clifton S."/>
            <person name="Fulton B."/>
            <person name="Xu J."/>
            <person name="Minx P."/>
            <person name="Pepin K.H."/>
            <person name="Johnson M."/>
            <person name="Thiruvilangam P."/>
            <person name="Bhonagiri V."/>
            <person name="Nash W.E."/>
            <person name="Mardis E.R."/>
            <person name="Wilson R.K."/>
        </authorList>
    </citation>
    <scope>NUCLEOTIDE SEQUENCE [LARGE SCALE GENOMIC DNA]</scope>
    <source>
        <strain evidence="2">ATCC 8483 / DSM 1896 / JCM 5824 / BCRC 10623 / CCUG 4943 / NCTC 11153</strain>
    </source>
</reference>
<gene>
    <name evidence="1" type="ORF">BACOVA_05352</name>
</gene>
<dbReference type="Proteomes" id="UP000005475">
    <property type="component" value="Unassembled WGS sequence"/>
</dbReference>
<name>A0AAN3A4E7_BACO1</name>